<evidence type="ECO:0000256" key="2">
    <source>
        <dbReference type="ARBA" id="ARBA00023125"/>
    </source>
</evidence>
<dbReference type="SUPFAM" id="SSF48498">
    <property type="entry name" value="Tetracyclin repressor-like, C-terminal domain"/>
    <property type="match status" value="1"/>
</dbReference>
<keyword evidence="8" id="KW-1185">Reference proteome</keyword>
<accession>A0ABV1TEX9</accession>
<evidence type="ECO:0000259" key="6">
    <source>
        <dbReference type="PROSITE" id="PS50977"/>
    </source>
</evidence>
<keyword evidence="1" id="KW-0805">Transcription regulation</keyword>
<dbReference type="PROSITE" id="PS50977">
    <property type="entry name" value="HTH_TETR_2"/>
    <property type="match status" value="1"/>
</dbReference>
<gene>
    <name evidence="7" type="ORF">ABT211_14940</name>
</gene>
<comment type="caution">
    <text evidence="7">The sequence shown here is derived from an EMBL/GenBank/DDBJ whole genome shotgun (WGS) entry which is preliminary data.</text>
</comment>
<reference evidence="7 8" key="1">
    <citation type="submission" date="2024-06" db="EMBL/GenBank/DDBJ databases">
        <title>The Natural Products Discovery Center: Release of the First 8490 Sequenced Strains for Exploring Actinobacteria Biosynthetic Diversity.</title>
        <authorList>
            <person name="Kalkreuter E."/>
            <person name="Kautsar S.A."/>
            <person name="Yang D."/>
            <person name="Bader C.D."/>
            <person name="Teijaro C.N."/>
            <person name="Fluegel L."/>
            <person name="Davis C.M."/>
            <person name="Simpson J.R."/>
            <person name="Lauterbach L."/>
            <person name="Steele A.D."/>
            <person name="Gui C."/>
            <person name="Meng S."/>
            <person name="Li G."/>
            <person name="Viehrig K."/>
            <person name="Ye F."/>
            <person name="Su P."/>
            <person name="Kiefer A.F."/>
            <person name="Nichols A."/>
            <person name="Cepeda A.J."/>
            <person name="Yan W."/>
            <person name="Fan B."/>
            <person name="Jiang Y."/>
            <person name="Adhikari A."/>
            <person name="Zheng C.-J."/>
            <person name="Schuster L."/>
            <person name="Cowan T.M."/>
            <person name="Smanski M.J."/>
            <person name="Chevrette M.G."/>
            <person name="De Carvalho L.P.S."/>
            <person name="Shen B."/>
        </authorList>
    </citation>
    <scope>NUCLEOTIDE SEQUENCE [LARGE SCALE GENOMIC DNA]</scope>
    <source>
        <strain evidence="7 8">NPDC001694</strain>
    </source>
</reference>
<dbReference type="Proteomes" id="UP001490365">
    <property type="component" value="Unassembled WGS sequence"/>
</dbReference>
<dbReference type="PANTHER" id="PTHR30055">
    <property type="entry name" value="HTH-TYPE TRANSCRIPTIONAL REGULATOR RUTR"/>
    <property type="match status" value="1"/>
</dbReference>
<dbReference type="RefSeq" id="WP_351957185.1">
    <property type="nucleotide sequence ID" value="NZ_JBEOZM010000005.1"/>
</dbReference>
<dbReference type="InterPro" id="IPR011075">
    <property type="entry name" value="TetR_C"/>
</dbReference>
<name>A0ABV1TEX9_9ACTN</name>
<dbReference type="Gene3D" id="1.10.10.60">
    <property type="entry name" value="Homeodomain-like"/>
    <property type="match status" value="1"/>
</dbReference>
<keyword evidence="3" id="KW-0804">Transcription</keyword>
<protein>
    <submittedName>
        <fullName evidence="7">TetR/AcrR family transcriptional regulator</fullName>
    </submittedName>
</protein>
<sequence>MGAPQAAAETGATPRRRRLTPEREGELYDAVLDGLRESGYDALTMNNVAARSHCSKATLYRQWQGKPRLVAAALRHCRPFDPGGPDTGSLTGDLHELARRFTGARRDVELARIISPALHRNPDLAEAMHEAVVEPELRTLRKIVERAVARGEIPPDSPTAARLPHLLIGAALARPLVERREADADYLTHFLDTVILPVLTST</sequence>
<evidence type="ECO:0000256" key="5">
    <source>
        <dbReference type="SAM" id="MobiDB-lite"/>
    </source>
</evidence>
<dbReference type="InterPro" id="IPR036271">
    <property type="entry name" value="Tet_transcr_reg_TetR-rel_C_sf"/>
</dbReference>
<feature type="DNA-binding region" description="H-T-H motif" evidence="4">
    <location>
        <begin position="44"/>
        <end position="63"/>
    </location>
</feature>
<dbReference type="PANTHER" id="PTHR30055:SF149">
    <property type="entry name" value="TETR-FAMILY TRANSCRIPTIONAL REGULATOR"/>
    <property type="match status" value="1"/>
</dbReference>
<dbReference type="InterPro" id="IPR001647">
    <property type="entry name" value="HTH_TetR"/>
</dbReference>
<dbReference type="Gene3D" id="1.10.357.10">
    <property type="entry name" value="Tetracycline Repressor, domain 2"/>
    <property type="match status" value="1"/>
</dbReference>
<dbReference type="EMBL" id="JBEOZM010000005">
    <property type="protein sequence ID" value="MER6268585.1"/>
    <property type="molecule type" value="Genomic_DNA"/>
</dbReference>
<evidence type="ECO:0000256" key="1">
    <source>
        <dbReference type="ARBA" id="ARBA00023015"/>
    </source>
</evidence>
<evidence type="ECO:0000256" key="3">
    <source>
        <dbReference type="ARBA" id="ARBA00023163"/>
    </source>
</evidence>
<dbReference type="SUPFAM" id="SSF46689">
    <property type="entry name" value="Homeodomain-like"/>
    <property type="match status" value="1"/>
</dbReference>
<evidence type="ECO:0000313" key="7">
    <source>
        <dbReference type="EMBL" id="MER6268585.1"/>
    </source>
</evidence>
<dbReference type="Pfam" id="PF16859">
    <property type="entry name" value="TetR_C_11"/>
    <property type="match status" value="1"/>
</dbReference>
<dbReference type="InterPro" id="IPR009057">
    <property type="entry name" value="Homeodomain-like_sf"/>
</dbReference>
<proteinExistence type="predicted"/>
<evidence type="ECO:0000313" key="8">
    <source>
        <dbReference type="Proteomes" id="UP001490365"/>
    </source>
</evidence>
<dbReference type="Pfam" id="PF00440">
    <property type="entry name" value="TetR_N"/>
    <property type="match status" value="1"/>
</dbReference>
<dbReference type="InterPro" id="IPR050109">
    <property type="entry name" value="HTH-type_TetR-like_transc_reg"/>
</dbReference>
<organism evidence="7 8">
    <name type="scientific">Streptomyces sp. 900105755</name>
    <dbReference type="NCBI Taxonomy" id="3154389"/>
    <lineage>
        <taxon>Bacteria</taxon>
        <taxon>Bacillati</taxon>
        <taxon>Actinomycetota</taxon>
        <taxon>Actinomycetes</taxon>
        <taxon>Kitasatosporales</taxon>
        <taxon>Streptomycetaceae</taxon>
        <taxon>Streptomyces</taxon>
    </lineage>
</organism>
<evidence type="ECO:0000256" key="4">
    <source>
        <dbReference type="PROSITE-ProRule" id="PRU00335"/>
    </source>
</evidence>
<keyword evidence="2 4" id="KW-0238">DNA-binding</keyword>
<feature type="domain" description="HTH tetR-type" evidence="6">
    <location>
        <begin position="21"/>
        <end position="81"/>
    </location>
</feature>
<feature type="region of interest" description="Disordered" evidence="5">
    <location>
        <begin position="1"/>
        <end position="23"/>
    </location>
</feature>